<dbReference type="InterPro" id="IPR036890">
    <property type="entry name" value="HATPase_C_sf"/>
</dbReference>
<keyword evidence="2" id="KW-0808">Transferase</keyword>
<dbReference type="Pfam" id="PF02518">
    <property type="entry name" value="HATPase_c"/>
    <property type="match status" value="1"/>
</dbReference>
<gene>
    <name evidence="2" type="ORF">Back11_56010</name>
</gene>
<protein>
    <submittedName>
        <fullName evidence="2">Histidine kinase</fullName>
    </submittedName>
</protein>
<dbReference type="Pfam" id="PF06580">
    <property type="entry name" value="His_kinase"/>
    <property type="match status" value="1"/>
</dbReference>
<sequence length="582" mass="66658">MIKEKIRSFLPASTMNNQIFKNLIIFTSIPIILISIYVCFYTYQKNKGEYLDAIGIRLNESKNLIDELLVKYIDKSSYMITNQKLIKNLQKNYGNDLEQMIYFFEDTDAMIGEPYYEDIRSPFIIHADNETLFDGKFIDKLTNIESNDFIEEAKKSPTTEIIWKSDLTVKDDQRYLTFYRNIVDFKTSIGILEVNIPYNIVALKMDMIGVPDRGLILSVNKDGDILHLNNQTQLEIPNLQSISQKDYFIVSSSLKDGNQIIVAIPKMEVNKKTFRTIMLVVGFFMIYIFVMLLASKTTAHRITGNLENFINKIKRNDQLLLNEELIQITGTDDVSIIKLKLKELVSRLNEIHKEMVTVKLEKSSLEIELLQSRINPHLLYNSLSVINWTALWNKDHKTVEIIDAMTKYYRIALSKGNSLISVASELEMIKEYVKINVIAHSVDYQLVLDIEEEILGFYTSKHLIQPVVENAILHGLNGKSENAIVTIKGYLALPDIVFEISDNGRGMGPESINDIMNLNFTASFGGYGIKNVIKRIQAYYGNNHGIAIESEVGKGTKVTIRIEALNEAELNERREFRTFDAS</sequence>
<evidence type="ECO:0000313" key="3">
    <source>
        <dbReference type="Proteomes" id="UP000275368"/>
    </source>
</evidence>
<accession>A0A3G9J0H3</accession>
<name>A0A3G9J0H3_9BACL</name>
<organism evidence="2 3">
    <name type="scientific">Paenibacillus baekrokdamisoli</name>
    <dbReference type="NCBI Taxonomy" id="1712516"/>
    <lineage>
        <taxon>Bacteria</taxon>
        <taxon>Bacillati</taxon>
        <taxon>Bacillota</taxon>
        <taxon>Bacilli</taxon>
        <taxon>Bacillales</taxon>
        <taxon>Paenibacillaceae</taxon>
        <taxon>Paenibacillus</taxon>
    </lineage>
</organism>
<dbReference type="PANTHER" id="PTHR34220:SF7">
    <property type="entry name" value="SENSOR HISTIDINE KINASE YPDA"/>
    <property type="match status" value="1"/>
</dbReference>
<evidence type="ECO:0000313" key="2">
    <source>
        <dbReference type="EMBL" id="BBH24256.1"/>
    </source>
</evidence>
<dbReference type="Gene3D" id="3.30.565.10">
    <property type="entry name" value="Histidine kinase-like ATPase, C-terminal domain"/>
    <property type="match status" value="1"/>
</dbReference>
<dbReference type="RefSeq" id="WP_125664347.1">
    <property type="nucleotide sequence ID" value="NZ_JACHXC010000012.1"/>
</dbReference>
<dbReference type="EMBL" id="AP019308">
    <property type="protein sequence ID" value="BBH24256.1"/>
    <property type="molecule type" value="Genomic_DNA"/>
</dbReference>
<evidence type="ECO:0000259" key="1">
    <source>
        <dbReference type="SMART" id="SM00387"/>
    </source>
</evidence>
<dbReference type="InterPro" id="IPR010559">
    <property type="entry name" value="Sig_transdc_His_kin_internal"/>
</dbReference>
<dbReference type="SMART" id="SM00387">
    <property type="entry name" value="HATPase_c"/>
    <property type="match status" value="1"/>
</dbReference>
<reference evidence="2 3" key="1">
    <citation type="submission" date="2018-11" db="EMBL/GenBank/DDBJ databases">
        <title>Complete genome sequence of Paenibacillus baekrokdamisoli strain KCTC 33723.</title>
        <authorList>
            <person name="Kang S.W."/>
            <person name="Lee K.C."/>
            <person name="Kim K.K."/>
            <person name="Kim J.S."/>
            <person name="Kim D.S."/>
            <person name="Ko S.H."/>
            <person name="Yang S.H."/>
            <person name="Lee J.S."/>
        </authorList>
    </citation>
    <scope>NUCLEOTIDE SEQUENCE [LARGE SCALE GENOMIC DNA]</scope>
    <source>
        <strain evidence="2 3">KCTC 33723</strain>
    </source>
</reference>
<dbReference type="AlphaFoldDB" id="A0A3G9J0H3"/>
<feature type="domain" description="Histidine kinase/HSP90-like ATPase" evidence="1">
    <location>
        <begin position="458"/>
        <end position="566"/>
    </location>
</feature>
<dbReference type="InterPro" id="IPR003594">
    <property type="entry name" value="HATPase_dom"/>
</dbReference>
<keyword evidence="2" id="KW-0418">Kinase</keyword>
<dbReference type="SUPFAM" id="SSF55874">
    <property type="entry name" value="ATPase domain of HSP90 chaperone/DNA topoisomerase II/histidine kinase"/>
    <property type="match status" value="1"/>
</dbReference>
<keyword evidence="3" id="KW-1185">Reference proteome</keyword>
<dbReference type="InterPro" id="IPR050640">
    <property type="entry name" value="Bact_2-comp_sensor_kinase"/>
</dbReference>
<proteinExistence type="predicted"/>
<dbReference type="GO" id="GO:0000155">
    <property type="term" value="F:phosphorelay sensor kinase activity"/>
    <property type="evidence" value="ECO:0007669"/>
    <property type="project" value="InterPro"/>
</dbReference>
<dbReference type="Proteomes" id="UP000275368">
    <property type="component" value="Chromosome"/>
</dbReference>
<dbReference type="PANTHER" id="PTHR34220">
    <property type="entry name" value="SENSOR HISTIDINE KINASE YPDA"/>
    <property type="match status" value="1"/>
</dbReference>
<dbReference type="GO" id="GO:0016020">
    <property type="term" value="C:membrane"/>
    <property type="evidence" value="ECO:0007669"/>
    <property type="project" value="InterPro"/>
</dbReference>
<dbReference type="KEGG" id="pbk:Back11_56010"/>
<dbReference type="OrthoDB" id="2517332at2"/>